<dbReference type="Proteomes" id="UP001162480">
    <property type="component" value="Chromosome 13"/>
</dbReference>
<evidence type="ECO:0000313" key="3">
    <source>
        <dbReference type="Proteomes" id="UP001162480"/>
    </source>
</evidence>
<accession>A0AA36FC95</accession>
<dbReference type="EMBL" id="OX597826">
    <property type="protein sequence ID" value="CAI9732277.1"/>
    <property type="molecule type" value="Genomic_DNA"/>
</dbReference>
<proteinExistence type="predicted"/>
<keyword evidence="3" id="KW-1185">Reference proteome</keyword>
<protein>
    <submittedName>
        <fullName evidence="2">Uncharacterized protein</fullName>
    </submittedName>
</protein>
<evidence type="ECO:0000313" key="2">
    <source>
        <dbReference type="EMBL" id="CAI9732277.1"/>
    </source>
</evidence>
<gene>
    <name evidence="2" type="ORF">OCTVUL_1B031297</name>
</gene>
<organism evidence="2 3">
    <name type="scientific">Octopus vulgaris</name>
    <name type="common">Common octopus</name>
    <dbReference type="NCBI Taxonomy" id="6645"/>
    <lineage>
        <taxon>Eukaryota</taxon>
        <taxon>Metazoa</taxon>
        <taxon>Spiralia</taxon>
        <taxon>Lophotrochozoa</taxon>
        <taxon>Mollusca</taxon>
        <taxon>Cephalopoda</taxon>
        <taxon>Coleoidea</taxon>
        <taxon>Octopodiformes</taxon>
        <taxon>Octopoda</taxon>
        <taxon>Incirrata</taxon>
        <taxon>Octopodidae</taxon>
        <taxon>Octopus</taxon>
    </lineage>
</organism>
<dbReference type="AlphaFoldDB" id="A0AA36FC95"/>
<evidence type="ECO:0000256" key="1">
    <source>
        <dbReference type="SAM" id="MobiDB-lite"/>
    </source>
</evidence>
<sequence length="124" mass="13623">MVVVVVYDRRRRRAGAAGESGGGGGGCGGGGEGRVAAEKDKVKQLTHTKQKRKGNYVVCTEENLHVSVAKTKTKKKRKSNHTAAITQDCELVYRYFPYFDDIIKGQFLPEDVVEACINGKNYRG</sequence>
<feature type="compositionally biased region" description="Gly residues" evidence="1">
    <location>
        <begin position="18"/>
        <end position="33"/>
    </location>
</feature>
<feature type="region of interest" description="Disordered" evidence="1">
    <location>
        <begin position="14"/>
        <end position="33"/>
    </location>
</feature>
<reference evidence="2" key="1">
    <citation type="submission" date="2023-08" db="EMBL/GenBank/DDBJ databases">
        <authorList>
            <person name="Alioto T."/>
            <person name="Alioto T."/>
            <person name="Gomez Garrido J."/>
        </authorList>
    </citation>
    <scope>NUCLEOTIDE SEQUENCE</scope>
</reference>
<name>A0AA36FC95_OCTVU</name>